<proteinExistence type="predicted"/>
<accession>A0A1D8B1L9</accession>
<dbReference type="EMBL" id="CP017298">
    <property type="protein sequence ID" value="AOS47039.1"/>
    <property type="molecule type" value="Genomic_DNA"/>
</dbReference>
<protein>
    <submittedName>
        <fullName evidence="1">Uncharacterized protein</fullName>
    </submittedName>
</protein>
<evidence type="ECO:0000313" key="1">
    <source>
        <dbReference type="EMBL" id="AOS47039.1"/>
    </source>
</evidence>
<gene>
    <name evidence="1" type="ORF">BH719_03505</name>
</gene>
<sequence>MRPEMLVCDQISRMVGAPLDEEGIHRFLRRLAQVLEAEPISMHGPGLRFRWVVDDRTLEVEAQRARGDWPFELSVRGMDTEYAIDIEEYRTFKWADPADYPFYWSVDICQIPGMWVFYPGAYPVGTWDSFSDLIAPTLDELPADIAMTPPEWRRPFRWRMTAPQLGDVFFTALPEGVEVMVESTGEALLVPRSILERWSGSHPVGMGMAIAGLAHGAPFMSVGFAFCERDEAHHFYAEAPIGPEWEHEGISADDFDEGEKTWEPLSVGELRRLIARPPVEQEEEPIEIRRAPFRAGLGAPEVLMIVGDIRRGRKAARVFKKHGARRARGGDGPVFEADGWSANPKRDDGWRVSLVEPPAARVRFDDREVVEYARGIGEALAQRYGPPFGCEASTAGTLMQLFAVDGFGVRLYAGYSRVEVEIGQFKPMAEYEYG</sequence>
<reference evidence="1 2" key="1">
    <citation type="submission" date="2016-09" db="EMBL/GenBank/DDBJ databases">
        <title>Complete genome sequence of Actinomyces hongkongensis HKU8.</title>
        <authorList>
            <person name="Gao Y.-X."/>
            <person name="Zhou Y.-Y."/>
            <person name="Xie Y."/>
            <person name="Wang M."/>
            <person name="Wang S.-J."/>
            <person name="Shen S.-G."/>
        </authorList>
    </citation>
    <scope>NUCLEOTIDE SEQUENCE [LARGE SCALE GENOMIC DNA]</scope>
    <source>
        <strain evidence="1 2">HKU8</strain>
    </source>
</reference>
<dbReference type="AlphaFoldDB" id="A0A1D8B1L9"/>
<organism evidence="1 2">
    <name type="scientific">Pauljensenia hongkongensis</name>
    <dbReference type="NCBI Taxonomy" id="178339"/>
    <lineage>
        <taxon>Bacteria</taxon>
        <taxon>Bacillati</taxon>
        <taxon>Actinomycetota</taxon>
        <taxon>Actinomycetes</taxon>
        <taxon>Actinomycetales</taxon>
        <taxon>Actinomycetaceae</taxon>
        <taxon>Pauljensenia</taxon>
    </lineage>
</organism>
<evidence type="ECO:0000313" key="2">
    <source>
        <dbReference type="Proteomes" id="UP000095214"/>
    </source>
</evidence>
<keyword evidence="2" id="KW-1185">Reference proteome</keyword>
<name>A0A1D8B1L9_9ACTO</name>
<dbReference type="Proteomes" id="UP000095214">
    <property type="component" value="Chromosome"/>
</dbReference>
<dbReference type="KEGG" id="phon:BH719_03505"/>
<dbReference type="STRING" id="178339.BH719_03505"/>